<dbReference type="Gene3D" id="3.40.50.620">
    <property type="entry name" value="HUPs"/>
    <property type="match status" value="1"/>
</dbReference>
<gene>
    <name evidence="5" type="ORF">MAE02_17380</name>
</gene>
<evidence type="ECO:0000256" key="1">
    <source>
        <dbReference type="ARBA" id="ARBA00005817"/>
    </source>
</evidence>
<dbReference type="SUPFAM" id="SSF52467">
    <property type="entry name" value="DHS-like NAD/FAD-binding domain"/>
    <property type="match status" value="1"/>
</dbReference>
<dbReference type="PANTHER" id="PTHR43153">
    <property type="entry name" value="ELECTRON TRANSFER FLAVOPROTEIN ALPHA"/>
    <property type="match status" value="1"/>
</dbReference>
<dbReference type="Gene3D" id="3.40.50.1220">
    <property type="entry name" value="TPP-binding domain"/>
    <property type="match status" value="1"/>
</dbReference>
<evidence type="ECO:0000259" key="4">
    <source>
        <dbReference type="Pfam" id="PF01012"/>
    </source>
</evidence>
<dbReference type="InterPro" id="IPR001308">
    <property type="entry name" value="ETF_a/FixB"/>
</dbReference>
<evidence type="ECO:0000313" key="5">
    <source>
        <dbReference type="EMBL" id="GEO14042.1"/>
    </source>
</evidence>
<dbReference type="SUPFAM" id="SSF52402">
    <property type="entry name" value="Adenine nucleotide alpha hydrolases-like"/>
    <property type="match status" value="1"/>
</dbReference>
<organism evidence="5 6">
    <name type="scientific">Microvirga aerophila</name>
    <dbReference type="NCBI Taxonomy" id="670291"/>
    <lineage>
        <taxon>Bacteria</taxon>
        <taxon>Pseudomonadati</taxon>
        <taxon>Pseudomonadota</taxon>
        <taxon>Alphaproteobacteria</taxon>
        <taxon>Hyphomicrobiales</taxon>
        <taxon>Methylobacteriaceae</taxon>
        <taxon>Microvirga</taxon>
    </lineage>
</organism>
<keyword evidence="2" id="KW-0813">Transport</keyword>
<protein>
    <submittedName>
        <fullName evidence="5">Electron transfer flavoprotein subunit alpha</fullName>
    </submittedName>
</protein>
<keyword evidence="2" id="KW-0249">Electron transport</keyword>
<feature type="domain" description="Electron transfer flavoprotein alpha/beta-subunit N-terminal" evidence="4">
    <location>
        <begin position="11"/>
        <end position="165"/>
    </location>
</feature>
<evidence type="ECO:0000259" key="3">
    <source>
        <dbReference type="Pfam" id="PF00766"/>
    </source>
</evidence>
<dbReference type="InterPro" id="IPR014730">
    <property type="entry name" value="ETF_a/b_N"/>
</dbReference>
<sequence length="312" mass="32655">MRLEAPSCWVLVVPDTPSGTLTTHDRDAIAAARLIADNKDGGVIALAPADATGYGLIGVDRLVPLPGTDADTGVRLALVESILAQCKPAHIVLPDTPLGGGHLGRLIATRQSLNIAPGVVRISGGELVRLSDGGRKEQTLPMAPVVLVAPEVSDPKPGPRREARVLPVPAPPAIEEAVQDHGLLPVDPYSVPLQEADFIISAGNGVSDWDSFSELAKVLNAAIAGTRAVCDANHLPRHRQVGASGTLVSPRCYLSFGISGAPQHLQGIARCERVIAVNTDLHADMIKRADLAIIADAQAVMPSLLALLRETR</sequence>
<dbReference type="EMBL" id="BJYU01000018">
    <property type="protein sequence ID" value="GEO14042.1"/>
    <property type="molecule type" value="Genomic_DNA"/>
</dbReference>
<reference evidence="5 6" key="1">
    <citation type="submission" date="2019-07" db="EMBL/GenBank/DDBJ databases">
        <title>Whole genome shotgun sequence of Microvirga aerophila NBRC 106136.</title>
        <authorList>
            <person name="Hosoyama A."/>
            <person name="Uohara A."/>
            <person name="Ohji S."/>
            <person name="Ichikawa N."/>
        </authorList>
    </citation>
    <scope>NUCLEOTIDE SEQUENCE [LARGE SCALE GENOMIC DNA]</scope>
    <source>
        <strain evidence="5 6">NBRC 106136</strain>
    </source>
</reference>
<dbReference type="AlphaFoldDB" id="A0A512BQ08"/>
<feature type="domain" description="Electron transfer flavoprotein alpha subunit C-terminal" evidence="3">
    <location>
        <begin position="193"/>
        <end position="268"/>
    </location>
</feature>
<name>A0A512BQ08_9HYPH</name>
<dbReference type="Pfam" id="PF00766">
    <property type="entry name" value="ETF_alpha"/>
    <property type="match status" value="1"/>
</dbReference>
<dbReference type="Proteomes" id="UP000321085">
    <property type="component" value="Unassembled WGS sequence"/>
</dbReference>
<dbReference type="GO" id="GO:0033539">
    <property type="term" value="P:fatty acid beta-oxidation using acyl-CoA dehydrogenase"/>
    <property type="evidence" value="ECO:0007669"/>
    <property type="project" value="TreeGrafter"/>
</dbReference>
<dbReference type="GO" id="GO:0050660">
    <property type="term" value="F:flavin adenine dinucleotide binding"/>
    <property type="evidence" value="ECO:0007669"/>
    <property type="project" value="InterPro"/>
</dbReference>
<dbReference type="Pfam" id="PF01012">
    <property type="entry name" value="ETF"/>
    <property type="match status" value="1"/>
</dbReference>
<proteinExistence type="inferred from homology"/>
<evidence type="ECO:0000256" key="2">
    <source>
        <dbReference type="ARBA" id="ARBA00022982"/>
    </source>
</evidence>
<keyword evidence="6" id="KW-1185">Reference proteome</keyword>
<evidence type="ECO:0000313" key="6">
    <source>
        <dbReference type="Proteomes" id="UP000321085"/>
    </source>
</evidence>
<dbReference type="InterPro" id="IPR014729">
    <property type="entry name" value="Rossmann-like_a/b/a_fold"/>
</dbReference>
<comment type="similarity">
    <text evidence="1">Belongs to the ETF alpha-subunit/FixB family.</text>
</comment>
<comment type="caution">
    <text evidence="5">The sequence shown here is derived from an EMBL/GenBank/DDBJ whole genome shotgun (WGS) entry which is preliminary data.</text>
</comment>
<accession>A0A512BQ08</accession>
<dbReference type="InterPro" id="IPR014731">
    <property type="entry name" value="ETF_asu_C"/>
</dbReference>
<dbReference type="PANTHER" id="PTHR43153:SF1">
    <property type="entry name" value="ELECTRON TRANSFER FLAVOPROTEIN SUBUNIT ALPHA, MITOCHONDRIAL"/>
    <property type="match status" value="1"/>
</dbReference>
<dbReference type="GO" id="GO:0009055">
    <property type="term" value="F:electron transfer activity"/>
    <property type="evidence" value="ECO:0007669"/>
    <property type="project" value="InterPro"/>
</dbReference>
<dbReference type="InterPro" id="IPR029035">
    <property type="entry name" value="DHS-like_NAD/FAD-binding_dom"/>
</dbReference>